<organism evidence="1 2">
    <name type="scientific">Methylobacterium jeotgali</name>
    <dbReference type="NCBI Taxonomy" id="381630"/>
    <lineage>
        <taxon>Bacteria</taxon>
        <taxon>Pseudomonadati</taxon>
        <taxon>Pseudomonadota</taxon>
        <taxon>Alphaproteobacteria</taxon>
        <taxon>Hyphomicrobiales</taxon>
        <taxon>Methylobacteriaceae</taxon>
        <taxon>Methylobacterium</taxon>
    </lineage>
</organism>
<dbReference type="Proteomes" id="UP001055102">
    <property type="component" value="Unassembled WGS sequence"/>
</dbReference>
<evidence type="ECO:0000313" key="1">
    <source>
        <dbReference type="EMBL" id="GJE07490.1"/>
    </source>
</evidence>
<gene>
    <name evidence="1" type="ORF">AOPFMNJM_2819</name>
</gene>
<comment type="caution">
    <text evidence="1">The sequence shown here is derived from an EMBL/GenBank/DDBJ whole genome shotgun (WGS) entry which is preliminary data.</text>
</comment>
<reference evidence="1" key="1">
    <citation type="journal article" date="2021" name="Front. Microbiol.">
        <title>Comprehensive Comparative Genomics and Phenotyping of Methylobacterium Species.</title>
        <authorList>
            <person name="Alessa O."/>
            <person name="Ogura Y."/>
            <person name="Fujitani Y."/>
            <person name="Takami H."/>
            <person name="Hayashi T."/>
            <person name="Sahin N."/>
            <person name="Tani A."/>
        </authorList>
    </citation>
    <scope>NUCLEOTIDE SEQUENCE</scope>
    <source>
        <strain evidence="1">LMG 23639</strain>
    </source>
</reference>
<accession>A0ABQ4SZW7</accession>
<dbReference type="RefSeq" id="WP_238276687.1">
    <property type="nucleotide sequence ID" value="NZ_BPQR01000046.1"/>
</dbReference>
<sequence>MPLLKNPQRTRRAGPLLRTGTALGLLLLSSLPASLPALAETVFPPGSRFGFEAPSDMSVSRRFTGFERREGGATVSIVELPPNAFPDLAASFTDESLKAQGFVVQKREAVKIGAADAYLFTGEQPADAAAGTPAVKKWLLLVGDASVTGIIIAQCLPSAETEASMRAMLTGAIVRQALSLDEQVQALPFTIGDPAGFRPVRVLAGNSVLLTKGPKDQMTSLEQPILVLAQAVQTPPTAEQRDGFARSALYSNQTMKDFVIERSQSYRQNGVDWHEIVARAKDLPSETPVVVAQTIRFAPDGYLRAVGVVREDQRAGTLAKFREVVDSVQIK</sequence>
<reference evidence="1" key="2">
    <citation type="submission" date="2021-08" db="EMBL/GenBank/DDBJ databases">
        <authorList>
            <person name="Tani A."/>
            <person name="Ola A."/>
            <person name="Ogura Y."/>
            <person name="Katsura K."/>
            <person name="Hayashi T."/>
        </authorList>
    </citation>
    <scope>NUCLEOTIDE SEQUENCE</scope>
    <source>
        <strain evidence="1">LMG 23639</strain>
    </source>
</reference>
<proteinExistence type="predicted"/>
<dbReference type="EMBL" id="BPQR01000046">
    <property type="protein sequence ID" value="GJE07490.1"/>
    <property type="molecule type" value="Genomic_DNA"/>
</dbReference>
<protein>
    <submittedName>
        <fullName evidence="1">Uncharacterized protein</fullName>
    </submittedName>
</protein>
<keyword evidence="2" id="KW-1185">Reference proteome</keyword>
<evidence type="ECO:0000313" key="2">
    <source>
        <dbReference type="Proteomes" id="UP001055102"/>
    </source>
</evidence>
<name>A0ABQ4SZW7_9HYPH</name>